<reference evidence="2 3" key="1">
    <citation type="journal article" date="2020" name="Biotechnol. Biofuels">
        <title>New insights from the biogas microbiome by comprehensive genome-resolved metagenomics of nearly 1600 species originating from multiple anaerobic digesters.</title>
        <authorList>
            <person name="Campanaro S."/>
            <person name="Treu L."/>
            <person name="Rodriguez-R L.M."/>
            <person name="Kovalovszki A."/>
            <person name="Ziels R.M."/>
            <person name="Maus I."/>
            <person name="Zhu X."/>
            <person name="Kougias P.G."/>
            <person name="Basile A."/>
            <person name="Luo G."/>
            <person name="Schluter A."/>
            <person name="Konstantinidis K.T."/>
            <person name="Angelidaki I."/>
        </authorList>
    </citation>
    <scope>NUCLEOTIDE SEQUENCE [LARGE SCALE GENOMIC DNA]</scope>
    <source>
        <strain evidence="2">AS04akNAM_66</strain>
    </source>
</reference>
<keyword evidence="1" id="KW-0472">Membrane</keyword>
<dbReference type="Proteomes" id="UP000551563">
    <property type="component" value="Unassembled WGS sequence"/>
</dbReference>
<evidence type="ECO:0000313" key="2">
    <source>
        <dbReference type="EMBL" id="HHV67854.1"/>
    </source>
</evidence>
<proteinExistence type="predicted"/>
<keyword evidence="1" id="KW-1133">Transmembrane helix</keyword>
<evidence type="ECO:0000313" key="3">
    <source>
        <dbReference type="Proteomes" id="UP000551563"/>
    </source>
</evidence>
<feature type="transmembrane region" description="Helical" evidence="1">
    <location>
        <begin position="40"/>
        <end position="57"/>
    </location>
</feature>
<name>A0A7V6PBD5_9HYPH</name>
<comment type="caution">
    <text evidence="2">The sequence shown here is derived from an EMBL/GenBank/DDBJ whole genome shotgun (WGS) entry which is preliminary data.</text>
</comment>
<dbReference type="AlphaFoldDB" id="A0A7V6PBD5"/>
<accession>A0A7V6PBD5</accession>
<organism evidence="2 3">
    <name type="scientific">Brucella intermedia</name>
    <dbReference type="NCBI Taxonomy" id="94625"/>
    <lineage>
        <taxon>Bacteria</taxon>
        <taxon>Pseudomonadati</taxon>
        <taxon>Pseudomonadota</taxon>
        <taxon>Alphaproteobacteria</taxon>
        <taxon>Hyphomicrobiales</taxon>
        <taxon>Brucellaceae</taxon>
        <taxon>Brucella/Ochrobactrum group</taxon>
        <taxon>Brucella</taxon>
    </lineage>
</organism>
<evidence type="ECO:0000256" key="1">
    <source>
        <dbReference type="SAM" id="Phobius"/>
    </source>
</evidence>
<gene>
    <name evidence="2" type="ORF">GXX48_09475</name>
</gene>
<dbReference type="RefSeq" id="WP_278501105.1">
    <property type="nucleotide sequence ID" value="NZ_CP122439.1"/>
</dbReference>
<dbReference type="EMBL" id="DUMN01000280">
    <property type="protein sequence ID" value="HHV67854.1"/>
    <property type="molecule type" value="Genomic_DNA"/>
</dbReference>
<sequence length="89" mass="10717">MTWPPLRKAIWIAEYCFARLETDKRFALDCVMINDLTDEIFWIFTIGCCILFIMRLLSPPPRHKTDQAQDLNTLRPCRRSRRRRFQALD</sequence>
<keyword evidence="1" id="KW-0812">Transmembrane</keyword>
<protein>
    <submittedName>
        <fullName evidence="2">Uncharacterized protein</fullName>
    </submittedName>
</protein>